<gene>
    <name evidence="1" type="ORF">PMF13cell1_00145</name>
</gene>
<dbReference type="InterPro" id="IPR013324">
    <property type="entry name" value="RNA_pol_sigma_r3/r4-like"/>
</dbReference>
<dbReference type="KEGG" id="bpro:PMF13cell1_00145"/>
<dbReference type="RefSeq" id="WP_118635409.1">
    <property type="nucleotide sequence ID" value="NZ_CP035945.1"/>
</dbReference>
<proteinExistence type="predicted"/>
<evidence type="ECO:0000313" key="2">
    <source>
        <dbReference type="Proteomes" id="UP000289794"/>
    </source>
</evidence>
<evidence type="ECO:0008006" key="3">
    <source>
        <dbReference type="Google" id="ProtNLM"/>
    </source>
</evidence>
<name>A0A4P6LS56_9FIRM</name>
<reference evidence="1 2" key="1">
    <citation type="submission" date="2019-01" db="EMBL/GenBank/DDBJ databases">
        <title>PMF-metabolizing Aryl O-demethylase.</title>
        <authorList>
            <person name="Kim M."/>
        </authorList>
    </citation>
    <scope>NUCLEOTIDE SEQUENCE [LARGE SCALE GENOMIC DNA]</scope>
    <source>
        <strain evidence="1 2">PMF1</strain>
    </source>
</reference>
<dbReference type="Gene3D" id="1.20.140.160">
    <property type="match status" value="1"/>
</dbReference>
<organism evidence="1 2">
    <name type="scientific">Blautia producta</name>
    <dbReference type="NCBI Taxonomy" id="33035"/>
    <lineage>
        <taxon>Bacteria</taxon>
        <taxon>Bacillati</taxon>
        <taxon>Bacillota</taxon>
        <taxon>Clostridia</taxon>
        <taxon>Lachnospirales</taxon>
        <taxon>Lachnospiraceae</taxon>
        <taxon>Blautia</taxon>
    </lineage>
</organism>
<protein>
    <recommendedName>
        <fullName evidence="3">Sigma-70 family RNA polymerase sigma factor</fullName>
    </recommendedName>
</protein>
<dbReference type="Proteomes" id="UP000289794">
    <property type="component" value="Chromosome"/>
</dbReference>
<sequence>MPGRISKERNQYFIRLERGTLCEVSREVYLCWYAGERQERYQIDRDRRNGVFSLDAISDRMFQENGSCFEEIIPSMEEGIEEQVERKFLTEKLYQAIRKLQPDERELICALFFEDVSLRSYARRKGVTHRAVQKWRDAILKELRKLMDME</sequence>
<accession>A0A4P6LS56</accession>
<dbReference type="SUPFAM" id="SSF88659">
    <property type="entry name" value="Sigma3 and sigma4 domains of RNA polymerase sigma factors"/>
    <property type="match status" value="1"/>
</dbReference>
<dbReference type="AlphaFoldDB" id="A0A4P6LS56"/>
<dbReference type="EMBL" id="CP035945">
    <property type="protein sequence ID" value="QBE94652.1"/>
    <property type="molecule type" value="Genomic_DNA"/>
</dbReference>
<evidence type="ECO:0000313" key="1">
    <source>
        <dbReference type="EMBL" id="QBE94652.1"/>
    </source>
</evidence>